<keyword evidence="7" id="KW-1185">Reference proteome</keyword>
<evidence type="ECO:0000256" key="4">
    <source>
        <dbReference type="ARBA" id="ARBA00023136"/>
    </source>
</evidence>
<keyword evidence="3 5" id="KW-1133">Transmembrane helix</keyword>
<dbReference type="PANTHER" id="PTHR36974">
    <property type="entry name" value="MEMBRANE PROTEIN-RELATED"/>
    <property type="match status" value="1"/>
</dbReference>
<dbReference type="Pfam" id="PF13564">
    <property type="entry name" value="DoxX_2"/>
    <property type="match status" value="1"/>
</dbReference>
<evidence type="ECO:0008006" key="8">
    <source>
        <dbReference type="Google" id="ProtNLM"/>
    </source>
</evidence>
<evidence type="ECO:0000256" key="3">
    <source>
        <dbReference type="ARBA" id="ARBA00022989"/>
    </source>
</evidence>
<dbReference type="Proteomes" id="UP001317532">
    <property type="component" value="Chromosome"/>
</dbReference>
<reference evidence="6 7" key="1">
    <citation type="journal article" date="2022" name="ISME Commun">
        <title>Vulcanimicrobium alpinus gen. nov. sp. nov., the first cultivated representative of the candidate phylum 'Eremiobacterota', is a metabolically versatile aerobic anoxygenic phototroph.</title>
        <authorList>
            <person name="Yabe S."/>
            <person name="Muto K."/>
            <person name="Abe K."/>
            <person name="Yokota A."/>
            <person name="Staudigel H."/>
            <person name="Tebo B.M."/>
        </authorList>
    </citation>
    <scope>NUCLEOTIDE SEQUENCE [LARGE SCALE GENOMIC DNA]</scope>
    <source>
        <strain evidence="6 7">WC8-2</strain>
    </source>
</reference>
<evidence type="ECO:0000256" key="2">
    <source>
        <dbReference type="ARBA" id="ARBA00022692"/>
    </source>
</evidence>
<dbReference type="PANTHER" id="PTHR36974:SF1">
    <property type="entry name" value="DOXX FAMILY MEMBRANE PROTEIN"/>
    <property type="match status" value="1"/>
</dbReference>
<dbReference type="AlphaFoldDB" id="A0AAN1XZ59"/>
<feature type="transmembrane region" description="Helical" evidence="5">
    <location>
        <begin position="95"/>
        <end position="115"/>
    </location>
</feature>
<comment type="subcellular location">
    <subcellularLocation>
        <location evidence="1">Membrane</location>
        <topology evidence="1">Multi-pass membrane protein</topology>
    </subcellularLocation>
</comment>
<proteinExistence type="predicted"/>
<keyword evidence="2 5" id="KW-0812">Transmembrane</keyword>
<feature type="transmembrane region" description="Helical" evidence="5">
    <location>
        <begin position="32"/>
        <end position="56"/>
    </location>
</feature>
<keyword evidence="4 5" id="KW-0472">Membrane</keyword>
<dbReference type="KEGG" id="vab:WPS_21680"/>
<evidence type="ECO:0000313" key="6">
    <source>
        <dbReference type="EMBL" id="BDE06892.1"/>
    </source>
</evidence>
<gene>
    <name evidence="6" type="ORF">WPS_21680</name>
</gene>
<evidence type="ECO:0000313" key="7">
    <source>
        <dbReference type="Proteomes" id="UP001317532"/>
    </source>
</evidence>
<dbReference type="GO" id="GO:0016020">
    <property type="term" value="C:membrane"/>
    <property type="evidence" value="ECO:0007669"/>
    <property type="project" value="UniProtKB-SubCell"/>
</dbReference>
<sequence length="117" mass="12633">MTRVLAPGLLFIAAGLLHFARPQMYERIVPAWVGHAHEVVVLSGAAEFAGGVGLLIPATRVPAAWGLVVLLLAVWPANVQMALDAERYAKLAPAWALWARVPLQVPLIAWVLWAVRG</sequence>
<evidence type="ECO:0000256" key="1">
    <source>
        <dbReference type="ARBA" id="ARBA00004141"/>
    </source>
</evidence>
<dbReference type="EMBL" id="AP025523">
    <property type="protein sequence ID" value="BDE06892.1"/>
    <property type="molecule type" value="Genomic_DNA"/>
</dbReference>
<feature type="transmembrane region" description="Helical" evidence="5">
    <location>
        <begin position="63"/>
        <end position="83"/>
    </location>
</feature>
<dbReference type="InterPro" id="IPR032808">
    <property type="entry name" value="DoxX"/>
</dbReference>
<accession>A0AAN1XZ59</accession>
<organism evidence="6 7">
    <name type="scientific">Vulcanimicrobium alpinum</name>
    <dbReference type="NCBI Taxonomy" id="3016050"/>
    <lineage>
        <taxon>Bacteria</taxon>
        <taxon>Bacillati</taxon>
        <taxon>Vulcanimicrobiota</taxon>
        <taxon>Vulcanimicrobiia</taxon>
        <taxon>Vulcanimicrobiales</taxon>
        <taxon>Vulcanimicrobiaceae</taxon>
        <taxon>Vulcanimicrobium</taxon>
    </lineage>
</organism>
<dbReference type="RefSeq" id="WP_317994526.1">
    <property type="nucleotide sequence ID" value="NZ_AP025523.1"/>
</dbReference>
<name>A0AAN1XZ59_UNVUL</name>
<evidence type="ECO:0000256" key="5">
    <source>
        <dbReference type="SAM" id="Phobius"/>
    </source>
</evidence>
<protein>
    <recommendedName>
        <fullName evidence="8">DoxX family protein</fullName>
    </recommendedName>
</protein>